<feature type="region of interest" description="Disordered" evidence="1">
    <location>
        <begin position="12"/>
        <end position="32"/>
    </location>
</feature>
<evidence type="ECO:0000256" key="1">
    <source>
        <dbReference type="SAM" id="MobiDB-lite"/>
    </source>
</evidence>
<dbReference type="EMBL" id="GGEC01020064">
    <property type="protein sequence ID" value="MBX00548.1"/>
    <property type="molecule type" value="Transcribed_RNA"/>
</dbReference>
<accession>A0A2P2K493</accession>
<protein>
    <submittedName>
        <fullName evidence="2">Uncharacterized protein MANES_11G023500</fullName>
    </submittedName>
</protein>
<sequence length="32" mass="3591">MRFTFNFKVSVGSNDFTADNIPAPPPRVDPPR</sequence>
<reference evidence="2" key="1">
    <citation type="submission" date="2018-02" db="EMBL/GenBank/DDBJ databases">
        <title>Rhizophora mucronata_Transcriptome.</title>
        <authorList>
            <person name="Meera S.P."/>
            <person name="Sreeshan A."/>
            <person name="Augustine A."/>
        </authorList>
    </citation>
    <scope>NUCLEOTIDE SEQUENCE</scope>
    <source>
        <tissue evidence="2">Leaf</tissue>
    </source>
</reference>
<proteinExistence type="predicted"/>
<name>A0A2P2K493_RHIMU</name>
<evidence type="ECO:0000313" key="2">
    <source>
        <dbReference type="EMBL" id="MBX00548.1"/>
    </source>
</evidence>
<organism evidence="2">
    <name type="scientific">Rhizophora mucronata</name>
    <name type="common">Asiatic mangrove</name>
    <dbReference type="NCBI Taxonomy" id="61149"/>
    <lineage>
        <taxon>Eukaryota</taxon>
        <taxon>Viridiplantae</taxon>
        <taxon>Streptophyta</taxon>
        <taxon>Embryophyta</taxon>
        <taxon>Tracheophyta</taxon>
        <taxon>Spermatophyta</taxon>
        <taxon>Magnoliopsida</taxon>
        <taxon>eudicotyledons</taxon>
        <taxon>Gunneridae</taxon>
        <taxon>Pentapetalae</taxon>
        <taxon>rosids</taxon>
        <taxon>fabids</taxon>
        <taxon>Malpighiales</taxon>
        <taxon>Rhizophoraceae</taxon>
        <taxon>Rhizophora</taxon>
    </lineage>
</organism>
<feature type="compositionally biased region" description="Pro residues" evidence="1">
    <location>
        <begin position="22"/>
        <end position="32"/>
    </location>
</feature>
<dbReference type="AlphaFoldDB" id="A0A2P2K493"/>